<reference evidence="1 2" key="2">
    <citation type="journal article" date="2012" name="J. Bacteriol.">
        <title>Genome Sequences of Burkholderia sp. Strains CCGE1002 and H160, Isolated from Legume Nodules in Mexico and Brazil.</title>
        <authorList>
            <person name="Ormeno-Orrillo E."/>
            <person name="Rogel M.A."/>
            <person name="Chueire L.M."/>
            <person name="Tiedje J.M."/>
            <person name="Martinez-Romero E."/>
            <person name="Hungria M."/>
        </authorList>
    </citation>
    <scope>NUCLEOTIDE SEQUENCE [LARGE SCALE GENOMIC DNA]</scope>
    <source>
        <strain evidence="1 2">CCGE1002</strain>
    </source>
</reference>
<proteinExistence type="predicted"/>
<dbReference type="GeneID" id="301094326"/>
<dbReference type="KEGG" id="bge:BC1002_3001"/>
<dbReference type="STRING" id="640511.BC1002_3001"/>
<gene>
    <name evidence="1" type="ordered locus">BC1002_3001</name>
</gene>
<dbReference type="HOGENOM" id="CLU_2877235_0_0_4"/>
<dbReference type="AlphaFoldDB" id="D5W6C5"/>
<sequence>MDTGQQTFCRLVADVIDGRAHWTAKLPEREVHPAPLLLTAEDRRRYDAERKRRQRARRSGKPT</sequence>
<reference evidence="1 2" key="1">
    <citation type="submission" date="2010-04" db="EMBL/GenBank/DDBJ databases">
        <title>Complete sequence of chromosome 1 of Burkholderia sp. CCGE1002.</title>
        <authorList>
            <consortium name="US DOE Joint Genome Institute"/>
            <person name="Lucas S."/>
            <person name="Copeland A."/>
            <person name="Lapidus A."/>
            <person name="Cheng J.-F."/>
            <person name="Bruce D."/>
            <person name="Goodwin L."/>
            <person name="Pitluck S."/>
            <person name="Chertkov O."/>
            <person name="Detter J.C."/>
            <person name="Han C."/>
            <person name="Tapia R."/>
            <person name="Land M."/>
            <person name="Hauser L."/>
            <person name="Kyrpides N."/>
            <person name="Ovchinnikova G."/>
            <person name="Martinez-Romero E."/>
            <person name="Hernandez M.A.R."/>
            <person name="Tiedje J.M."/>
            <person name="Woyke T."/>
        </authorList>
    </citation>
    <scope>NUCLEOTIDE SEQUENCE [LARGE SCALE GENOMIC DNA]</scope>
    <source>
        <strain evidence="1 2">CCGE1002</strain>
    </source>
</reference>
<evidence type="ECO:0000313" key="2">
    <source>
        <dbReference type="Proteomes" id="UP000002190"/>
    </source>
</evidence>
<dbReference type="EMBL" id="CP002013">
    <property type="protein sequence ID" value="ADG17046.1"/>
    <property type="molecule type" value="Genomic_DNA"/>
</dbReference>
<accession>D5W6C5</accession>
<name>D5W6C5_PARAM</name>
<dbReference type="Proteomes" id="UP000002190">
    <property type="component" value="Chromosome 1"/>
</dbReference>
<organism evidence="1 2">
    <name type="scientific">Paraburkholderia atlantica</name>
    <dbReference type="NCBI Taxonomy" id="2654982"/>
    <lineage>
        <taxon>Bacteria</taxon>
        <taxon>Pseudomonadati</taxon>
        <taxon>Pseudomonadota</taxon>
        <taxon>Betaproteobacteria</taxon>
        <taxon>Burkholderiales</taxon>
        <taxon>Burkholderiaceae</taxon>
        <taxon>Paraburkholderia</taxon>
    </lineage>
</organism>
<protein>
    <submittedName>
        <fullName evidence="1">Uncharacterized protein</fullName>
    </submittedName>
</protein>
<evidence type="ECO:0000313" key="1">
    <source>
        <dbReference type="EMBL" id="ADG17046.1"/>
    </source>
</evidence>
<dbReference type="RefSeq" id="WP_013090854.1">
    <property type="nucleotide sequence ID" value="NC_014117.1"/>
</dbReference>